<keyword evidence="4 7" id="KW-0456">Lyase</keyword>
<comment type="similarity">
    <text evidence="5">Belongs to the class-II pyridoxal-phosphate-dependent aminotransferase family. MalY/PatB cystathionine beta-lyase subfamily.</text>
</comment>
<evidence type="ECO:0000256" key="4">
    <source>
        <dbReference type="ARBA" id="ARBA00023239"/>
    </source>
</evidence>
<feature type="domain" description="Aminotransferase class I/classII large" evidence="6">
    <location>
        <begin position="35"/>
        <end position="381"/>
    </location>
</feature>
<dbReference type="NCBIfam" id="TIGR04350">
    <property type="entry name" value="C_S_lyase_PatB"/>
    <property type="match status" value="1"/>
</dbReference>
<dbReference type="PANTHER" id="PTHR43525:SF1">
    <property type="entry name" value="PROTEIN MALY"/>
    <property type="match status" value="1"/>
</dbReference>
<comment type="cofactor">
    <cofactor evidence="1">
        <name>pyridoxal 5'-phosphate</name>
        <dbReference type="ChEBI" id="CHEBI:597326"/>
    </cofactor>
</comment>
<accession>A0ABW4KKC2</accession>
<name>A0ABW4KKC2_9BACI</name>
<evidence type="ECO:0000313" key="8">
    <source>
        <dbReference type="Proteomes" id="UP001597301"/>
    </source>
</evidence>
<dbReference type="EMBL" id="JBHUEO010000045">
    <property type="protein sequence ID" value="MFD1707806.1"/>
    <property type="molecule type" value="Genomic_DNA"/>
</dbReference>
<dbReference type="InterPro" id="IPR004839">
    <property type="entry name" value="Aminotransferase_I/II_large"/>
</dbReference>
<comment type="caution">
    <text evidence="7">The sequence shown here is derived from an EMBL/GenBank/DDBJ whole genome shotgun (WGS) entry which is preliminary data.</text>
</comment>
<protein>
    <recommendedName>
        <fullName evidence="2">cysteine-S-conjugate beta-lyase</fullName>
        <ecNumber evidence="2">4.4.1.13</ecNumber>
    </recommendedName>
</protein>
<keyword evidence="3" id="KW-0663">Pyridoxal phosphate</keyword>
<dbReference type="InterPro" id="IPR051798">
    <property type="entry name" value="Class-II_PLP-Dep_Aminotrans"/>
</dbReference>
<dbReference type="Gene3D" id="3.40.640.10">
    <property type="entry name" value="Type I PLP-dependent aspartate aminotransferase-like (Major domain)"/>
    <property type="match status" value="1"/>
</dbReference>
<organism evidence="7 8">
    <name type="scientific">Siminovitchia sediminis</name>
    <dbReference type="NCBI Taxonomy" id="1274353"/>
    <lineage>
        <taxon>Bacteria</taxon>
        <taxon>Bacillati</taxon>
        <taxon>Bacillota</taxon>
        <taxon>Bacilli</taxon>
        <taxon>Bacillales</taxon>
        <taxon>Bacillaceae</taxon>
        <taxon>Siminovitchia</taxon>
    </lineage>
</organism>
<reference evidence="8" key="1">
    <citation type="journal article" date="2019" name="Int. J. Syst. Evol. Microbiol.">
        <title>The Global Catalogue of Microorganisms (GCM) 10K type strain sequencing project: providing services to taxonomists for standard genome sequencing and annotation.</title>
        <authorList>
            <consortium name="The Broad Institute Genomics Platform"/>
            <consortium name="The Broad Institute Genome Sequencing Center for Infectious Disease"/>
            <person name="Wu L."/>
            <person name="Ma J."/>
        </authorList>
    </citation>
    <scope>NUCLEOTIDE SEQUENCE [LARGE SCALE GENOMIC DNA]</scope>
    <source>
        <strain evidence="8">CGMCC 1.12295</strain>
    </source>
</reference>
<evidence type="ECO:0000313" key="7">
    <source>
        <dbReference type="EMBL" id="MFD1707806.1"/>
    </source>
</evidence>
<dbReference type="CDD" id="cd00609">
    <property type="entry name" value="AAT_like"/>
    <property type="match status" value="1"/>
</dbReference>
<evidence type="ECO:0000256" key="3">
    <source>
        <dbReference type="ARBA" id="ARBA00022898"/>
    </source>
</evidence>
<sequence length="387" mass="43742">MNFDDQIDRKNTHSLKWDGLKKLFGSEDLLPMWVADMDFRPPQEVIDAFQERVDHGVFGYTIISDQLSETVCNWVKSRHSWPIQPEWLLYSPGVMPSIHTAIQALTEPGDQILLQSPVYTPFFHIIKSNGREVVNSPLVLNNGRYEINFEDLEIKLSSGVKMLLLSNPHNPSGRVWRKEELFQVAELCEKYGVWIASDEIHADLVLKPHKHTPVASLSESIADITLTCMAPTKTFNLAGVQASFMVVTNKECRRKLEAVQAMDGFHMLNTFGAIAMEAAYKHGGPWLDEALQYIRSNIDYVMKEIGEKIPKVEVINPEGTYLIWINCRQLGMSDDEIKKRLLNRGKLALNLGNAYGPGGEGFVRMNVASPRAMVEEGIKRLQIAFDA</sequence>
<gene>
    <name evidence="7" type="ORF">ACFSCZ_13860</name>
</gene>
<dbReference type="Proteomes" id="UP001597301">
    <property type="component" value="Unassembled WGS sequence"/>
</dbReference>
<dbReference type="InterPro" id="IPR027619">
    <property type="entry name" value="C-S_lyase_PatB-like"/>
</dbReference>
<dbReference type="RefSeq" id="WP_380774661.1">
    <property type="nucleotide sequence ID" value="NZ_JBHUEO010000045.1"/>
</dbReference>
<evidence type="ECO:0000256" key="2">
    <source>
        <dbReference type="ARBA" id="ARBA00012224"/>
    </source>
</evidence>
<dbReference type="InterPro" id="IPR015422">
    <property type="entry name" value="PyrdxlP-dep_Trfase_small"/>
</dbReference>
<dbReference type="SUPFAM" id="SSF53383">
    <property type="entry name" value="PLP-dependent transferases"/>
    <property type="match status" value="1"/>
</dbReference>
<evidence type="ECO:0000259" key="6">
    <source>
        <dbReference type="Pfam" id="PF00155"/>
    </source>
</evidence>
<dbReference type="Pfam" id="PF00155">
    <property type="entry name" value="Aminotran_1_2"/>
    <property type="match status" value="1"/>
</dbReference>
<dbReference type="InterPro" id="IPR015421">
    <property type="entry name" value="PyrdxlP-dep_Trfase_major"/>
</dbReference>
<proteinExistence type="inferred from homology"/>
<dbReference type="GO" id="GO:0047804">
    <property type="term" value="F:cysteine-S-conjugate beta-lyase activity"/>
    <property type="evidence" value="ECO:0007669"/>
    <property type="project" value="UniProtKB-EC"/>
</dbReference>
<dbReference type="EC" id="4.4.1.13" evidence="2"/>
<dbReference type="Gene3D" id="3.90.1150.10">
    <property type="entry name" value="Aspartate Aminotransferase, domain 1"/>
    <property type="match status" value="1"/>
</dbReference>
<evidence type="ECO:0000256" key="1">
    <source>
        <dbReference type="ARBA" id="ARBA00001933"/>
    </source>
</evidence>
<evidence type="ECO:0000256" key="5">
    <source>
        <dbReference type="ARBA" id="ARBA00037974"/>
    </source>
</evidence>
<dbReference type="InterPro" id="IPR015424">
    <property type="entry name" value="PyrdxlP-dep_Trfase"/>
</dbReference>
<dbReference type="PANTHER" id="PTHR43525">
    <property type="entry name" value="PROTEIN MALY"/>
    <property type="match status" value="1"/>
</dbReference>
<keyword evidence="8" id="KW-1185">Reference proteome</keyword>